<feature type="compositionally biased region" description="Acidic residues" evidence="1">
    <location>
        <begin position="41"/>
        <end position="54"/>
    </location>
</feature>
<dbReference type="EMBL" id="DS475973">
    <property type="protein sequence ID" value="EDO26404.1"/>
    <property type="molecule type" value="Genomic_DNA"/>
</dbReference>
<accession>A8DV53</accession>
<evidence type="ECO:0000256" key="1">
    <source>
        <dbReference type="SAM" id="MobiDB-lite"/>
    </source>
</evidence>
<name>A8DV53_NEMVE</name>
<evidence type="ECO:0000313" key="3">
    <source>
        <dbReference type="Proteomes" id="UP000001593"/>
    </source>
</evidence>
<dbReference type="InParanoid" id="A8DV53"/>
<dbReference type="AlphaFoldDB" id="A8DV53"/>
<evidence type="ECO:0000313" key="2">
    <source>
        <dbReference type="EMBL" id="EDO26404.1"/>
    </source>
</evidence>
<dbReference type="Proteomes" id="UP000001593">
    <property type="component" value="Unassembled WGS sequence"/>
</dbReference>
<reference evidence="2 3" key="1">
    <citation type="journal article" date="2007" name="Science">
        <title>Sea anemone genome reveals ancestral eumetazoan gene repertoire and genomic organization.</title>
        <authorList>
            <person name="Putnam N.H."/>
            <person name="Srivastava M."/>
            <person name="Hellsten U."/>
            <person name="Dirks B."/>
            <person name="Chapman J."/>
            <person name="Salamov A."/>
            <person name="Terry A."/>
            <person name="Shapiro H."/>
            <person name="Lindquist E."/>
            <person name="Kapitonov V.V."/>
            <person name="Jurka J."/>
            <person name="Genikhovich G."/>
            <person name="Grigoriev I.V."/>
            <person name="Lucas S.M."/>
            <person name="Steele R.E."/>
            <person name="Finnerty J.R."/>
            <person name="Technau U."/>
            <person name="Martindale M.Q."/>
            <person name="Rokhsar D.S."/>
        </authorList>
    </citation>
    <scope>NUCLEOTIDE SEQUENCE [LARGE SCALE GENOMIC DNA]</scope>
    <source>
        <strain evidence="3">CH2 X CH6</strain>
    </source>
</reference>
<dbReference type="PhylomeDB" id="A8DV53"/>
<keyword evidence="3" id="KW-1185">Reference proteome</keyword>
<feature type="non-terminal residue" evidence="2">
    <location>
        <position position="145"/>
    </location>
</feature>
<feature type="compositionally biased region" description="Basic and acidic residues" evidence="1">
    <location>
        <begin position="126"/>
        <end position="136"/>
    </location>
</feature>
<protein>
    <submittedName>
        <fullName evidence="2">Uncharacterized protein</fullName>
    </submittedName>
</protein>
<feature type="region of interest" description="Disordered" evidence="1">
    <location>
        <begin position="126"/>
        <end position="145"/>
    </location>
</feature>
<proteinExistence type="predicted"/>
<dbReference type="HOGENOM" id="CLU_1791736_0_0_1"/>
<organism evidence="2 3">
    <name type="scientific">Nematostella vectensis</name>
    <name type="common">Starlet sea anemone</name>
    <dbReference type="NCBI Taxonomy" id="45351"/>
    <lineage>
        <taxon>Eukaryota</taxon>
        <taxon>Metazoa</taxon>
        <taxon>Cnidaria</taxon>
        <taxon>Anthozoa</taxon>
        <taxon>Hexacorallia</taxon>
        <taxon>Actiniaria</taxon>
        <taxon>Edwardsiidae</taxon>
        <taxon>Nematostella</taxon>
    </lineage>
</organism>
<sequence length="145" mass="17392">MRVYIRTKKRDFLNRANNKQNDILMRQRKRSRLNPHTATDQENDNLDPDSDDEPSGPKVLVKTWRSREINELMEALDRRQNQNESEELAACRSELEKAKEEIEKARASYDKEKDRLEKLNKEMTDELQEKELENDRQYQTIVDLK</sequence>
<gene>
    <name evidence="2" type="ORF">NEMVEDRAFT_v1g248881</name>
</gene>
<feature type="region of interest" description="Disordered" evidence="1">
    <location>
        <begin position="1"/>
        <end position="58"/>
    </location>
</feature>